<gene>
    <name evidence="3" type="ORF">QNM18_12855</name>
</gene>
<feature type="transmembrane region" description="Helical" evidence="2">
    <location>
        <begin position="360"/>
        <end position="382"/>
    </location>
</feature>
<feature type="region of interest" description="Disordered" evidence="1">
    <location>
        <begin position="428"/>
        <end position="461"/>
    </location>
</feature>
<feature type="transmembrane region" description="Helical" evidence="2">
    <location>
        <begin position="394"/>
        <end position="419"/>
    </location>
</feature>
<sequence length="461" mass="50940">MSLISNFLQRSNTVVFVIYASSAAFMTYFCMYAFRKPFSVGKFEQVDAFMGVLDFKIALVLAQVFGYLLSKFIGIKVVSELTANRRAAALVSLVLVAQFALVLFALVPEPFKPLMMFLNGVPLGMIWGIVFSFLEGRKTSEILGAFLSVTFIVASGLVRTVGQWLILELNVTEYWMPAATGAIFAVPLFLSVYFLAQTPPPSPSDKAARQARAPMNGQQRLAFFLRYAPGILLLITSFLLFTGLRDFRDNFSAEIWQALGHGEEPAIFAYAGIRIAGVVLFVLAAMVMIKNNTNAFLSNHGFILLGCALLGGTTYAFEQQWIDGKTWMVWLGAGLYIAYIPYNCFLFDRMISAVGSTANAGFLIYLADSAGYLGSVSMLLYRTFASPDISWLEFFIHLCYLVAILGGVLVMASMGYFSIRLLRNKPASQTPCPEGNTRPLASKPKEELSTSTRQLIYKENT</sequence>
<dbReference type="InterPro" id="IPR043745">
    <property type="entry name" value="DUF5690"/>
</dbReference>
<keyword evidence="2" id="KW-0472">Membrane</keyword>
<comment type="caution">
    <text evidence="3">The sequence shown here is derived from an EMBL/GenBank/DDBJ whole genome shotgun (WGS) entry which is preliminary data.</text>
</comment>
<organism evidence="3 4">
    <name type="scientific">Pseudoalteromonas obscura</name>
    <dbReference type="NCBI Taxonomy" id="3048491"/>
    <lineage>
        <taxon>Bacteria</taxon>
        <taxon>Pseudomonadati</taxon>
        <taxon>Pseudomonadota</taxon>
        <taxon>Gammaproteobacteria</taxon>
        <taxon>Alteromonadales</taxon>
        <taxon>Pseudoalteromonadaceae</taxon>
        <taxon>Pseudoalteromonas</taxon>
    </lineage>
</organism>
<feature type="transmembrane region" description="Helical" evidence="2">
    <location>
        <begin position="87"/>
        <end position="108"/>
    </location>
</feature>
<feature type="transmembrane region" description="Helical" evidence="2">
    <location>
        <begin position="296"/>
        <end position="317"/>
    </location>
</feature>
<protein>
    <submittedName>
        <fullName evidence="3">DUF5690 family protein</fullName>
    </submittedName>
</protein>
<evidence type="ECO:0000256" key="2">
    <source>
        <dbReference type="SAM" id="Phobius"/>
    </source>
</evidence>
<feature type="transmembrane region" description="Helical" evidence="2">
    <location>
        <begin position="12"/>
        <end position="35"/>
    </location>
</feature>
<reference evidence="3 4" key="1">
    <citation type="submission" date="2023-05" db="EMBL/GenBank/DDBJ databases">
        <title>Pseudoalteromonas ardens sp. nov., Pseudoalteromonas obscura sp. nov., and Pseudoalteromonas umbrosa sp. nov., isolated from the coral Montipora capitata.</title>
        <authorList>
            <person name="Thomas E.M."/>
            <person name="Smith E.M."/>
            <person name="Papke E."/>
            <person name="Shlafstein M.D."/>
            <person name="Oline D.K."/>
            <person name="Videau P."/>
            <person name="Saw J.H."/>
            <person name="Strangman W.K."/>
            <person name="Ushijima B."/>
        </authorList>
    </citation>
    <scope>NUCLEOTIDE SEQUENCE [LARGE SCALE GENOMIC DNA]</scope>
    <source>
        <strain evidence="3 4">P94</strain>
    </source>
</reference>
<feature type="transmembrane region" description="Helical" evidence="2">
    <location>
        <begin position="329"/>
        <end position="348"/>
    </location>
</feature>
<evidence type="ECO:0000313" key="4">
    <source>
        <dbReference type="Proteomes" id="UP001231915"/>
    </source>
</evidence>
<keyword evidence="4" id="KW-1185">Reference proteome</keyword>
<accession>A0ABT7ELK9</accession>
<feature type="transmembrane region" description="Helical" evidence="2">
    <location>
        <begin position="174"/>
        <end position="196"/>
    </location>
</feature>
<feature type="transmembrane region" description="Helical" evidence="2">
    <location>
        <begin position="267"/>
        <end position="289"/>
    </location>
</feature>
<keyword evidence="2" id="KW-1133">Transmembrane helix</keyword>
<proteinExistence type="predicted"/>
<feature type="transmembrane region" description="Helical" evidence="2">
    <location>
        <begin position="114"/>
        <end position="134"/>
    </location>
</feature>
<dbReference type="Proteomes" id="UP001231915">
    <property type="component" value="Unassembled WGS sequence"/>
</dbReference>
<dbReference type="RefSeq" id="WP_284137445.1">
    <property type="nucleotide sequence ID" value="NZ_JASJUT010000004.1"/>
</dbReference>
<dbReference type="EMBL" id="JASJUT010000004">
    <property type="protein sequence ID" value="MDK2595942.1"/>
    <property type="molecule type" value="Genomic_DNA"/>
</dbReference>
<keyword evidence="2" id="KW-0812">Transmembrane</keyword>
<feature type="transmembrane region" description="Helical" evidence="2">
    <location>
        <begin position="221"/>
        <end position="241"/>
    </location>
</feature>
<evidence type="ECO:0000256" key="1">
    <source>
        <dbReference type="SAM" id="MobiDB-lite"/>
    </source>
</evidence>
<feature type="transmembrane region" description="Helical" evidence="2">
    <location>
        <begin position="141"/>
        <end position="162"/>
    </location>
</feature>
<dbReference type="Pfam" id="PF18943">
    <property type="entry name" value="DUF5690"/>
    <property type="match status" value="1"/>
</dbReference>
<name>A0ABT7ELK9_9GAMM</name>
<evidence type="ECO:0000313" key="3">
    <source>
        <dbReference type="EMBL" id="MDK2595942.1"/>
    </source>
</evidence>
<feature type="transmembrane region" description="Helical" evidence="2">
    <location>
        <begin position="55"/>
        <end position="75"/>
    </location>
</feature>